<keyword evidence="1 3" id="KW-0479">Metal-binding</keyword>
<feature type="region of interest" description="Disordered" evidence="4">
    <location>
        <begin position="140"/>
        <end position="175"/>
    </location>
</feature>
<feature type="region of interest" description="Disordered" evidence="4">
    <location>
        <begin position="27"/>
        <end position="103"/>
    </location>
</feature>
<dbReference type="GO" id="GO:0020037">
    <property type="term" value="F:heme binding"/>
    <property type="evidence" value="ECO:0007669"/>
    <property type="project" value="InterPro"/>
</dbReference>
<dbReference type="OMA" id="QAENACV"/>
<gene>
    <name evidence="6" type="ORF">BN946_scf184675.g2</name>
</gene>
<dbReference type="InterPro" id="IPR009056">
    <property type="entry name" value="Cyt_c-like_dom"/>
</dbReference>
<evidence type="ECO:0000256" key="1">
    <source>
        <dbReference type="ARBA" id="ARBA00022723"/>
    </source>
</evidence>
<comment type="caution">
    <text evidence="6">The sequence shown here is derived from an EMBL/GenBank/DDBJ whole genome shotgun (WGS) entry which is preliminary data.</text>
</comment>
<dbReference type="Proteomes" id="UP000029665">
    <property type="component" value="Unassembled WGS sequence"/>
</dbReference>
<dbReference type="PROSITE" id="PS51007">
    <property type="entry name" value="CYTC"/>
    <property type="match status" value="1"/>
</dbReference>
<reference evidence="6" key="1">
    <citation type="submission" date="2014-01" db="EMBL/GenBank/DDBJ databases">
        <title>The genome of the white-rot fungus Pycnoporus cinnabarinus: a basidiomycete model with a versatile arsenal for lignocellulosic biomass breakdown.</title>
        <authorList>
            <person name="Levasseur A."/>
            <person name="Lomascolo A."/>
            <person name="Ruiz-Duenas F.J."/>
            <person name="Uzan E."/>
            <person name="Piumi F."/>
            <person name="Kues U."/>
            <person name="Ram A.F.J."/>
            <person name="Murat C."/>
            <person name="Haon M."/>
            <person name="Benoit I."/>
            <person name="Arfi Y."/>
            <person name="Chevret D."/>
            <person name="Drula E."/>
            <person name="Kwon M.J."/>
            <person name="Gouret P."/>
            <person name="Lesage-Meessen L."/>
            <person name="Lombard V."/>
            <person name="Mariette J."/>
            <person name="Noirot C."/>
            <person name="Park J."/>
            <person name="Patyshakuliyeva A."/>
            <person name="Wieneger R.A.B."/>
            <person name="Wosten H.A.B."/>
            <person name="Martin F."/>
            <person name="Coutinho P.M."/>
            <person name="de Vries R."/>
            <person name="Martinez A.T."/>
            <person name="Klopp C."/>
            <person name="Pontarotti P."/>
            <person name="Henrissat B."/>
            <person name="Record E."/>
        </authorList>
    </citation>
    <scope>NUCLEOTIDE SEQUENCE [LARGE SCALE GENOMIC DNA]</scope>
    <source>
        <strain evidence="6">BRFM137</strain>
    </source>
</reference>
<keyword evidence="3" id="KW-0349">Heme</keyword>
<evidence type="ECO:0000313" key="6">
    <source>
        <dbReference type="EMBL" id="CDO77170.1"/>
    </source>
</evidence>
<dbReference type="EMBL" id="CCBP010000444">
    <property type="protein sequence ID" value="CDO77170.1"/>
    <property type="molecule type" value="Genomic_DNA"/>
</dbReference>
<protein>
    <recommendedName>
        <fullName evidence="5">Cytochrome c domain-containing protein</fullName>
    </recommendedName>
</protein>
<dbReference type="HOGENOM" id="CLU_096578_0_0_1"/>
<dbReference type="GO" id="GO:0009055">
    <property type="term" value="F:electron transfer activity"/>
    <property type="evidence" value="ECO:0007669"/>
    <property type="project" value="InterPro"/>
</dbReference>
<dbReference type="OrthoDB" id="2762409at2759"/>
<evidence type="ECO:0000256" key="2">
    <source>
        <dbReference type="ARBA" id="ARBA00023004"/>
    </source>
</evidence>
<organism evidence="6 7">
    <name type="scientific">Pycnoporus cinnabarinus</name>
    <name type="common">Cinnabar-red polypore</name>
    <name type="synonym">Trametes cinnabarina</name>
    <dbReference type="NCBI Taxonomy" id="5643"/>
    <lineage>
        <taxon>Eukaryota</taxon>
        <taxon>Fungi</taxon>
        <taxon>Dikarya</taxon>
        <taxon>Basidiomycota</taxon>
        <taxon>Agaricomycotina</taxon>
        <taxon>Agaricomycetes</taxon>
        <taxon>Polyporales</taxon>
        <taxon>Polyporaceae</taxon>
        <taxon>Trametes</taxon>
    </lineage>
</organism>
<evidence type="ECO:0000256" key="3">
    <source>
        <dbReference type="PROSITE-ProRule" id="PRU00433"/>
    </source>
</evidence>
<keyword evidence="7" id="KW-1185">Reference proteome</keyword>
<feature type="domain" description="Cytochrome c" evidence="5">
    <location>
        <begin position="107"/>
        <end position="242"/>
    </location>
</feature>
<feature type="region of interest" description="Disordered" evidence="4">
    <location>
        <begin position="238"/>
        <end position="274"/>
    </location>
</feature>
<sequence length="274" mass="30651">MSANDGNAEETRRERLDRMLREAEELCAAVERDEREQREREAREKAEQERLAKEKAENERKEREAAESRKRPAGEAPRGTPPKKTRRGKGKAREEDEPVESTVPCDYCKKTGQRCLYRGNGRARSCLGCHAAHVACQTGGKPSAGPVEKEAEGAAVPGSSRGRAVWQAEPGEPGRLTGEELMQTLLVEVQGLRRSYDRTSEELKSARKELRPLRESAEVLLKEAEWRKAQVQAYVEYLEEEAAAENDEEYEGSSGEESEGEDSEDSDGEGEEEV</sequence>
<feature type="compositionally biased region" description="Basic and acidic residues" evidence="4">
    <location>
        <begin position="27"/>
        <end position="73"/>
    </location>
</feature>
<accession>A0A060SS07</accession>
<evidence type="ECO:0000313" key="7">
    <source>
        <dbReference type="Proteomes" id="UP000029665"/>
    </source>
</evidence>
<feature type="compositionally biased region" description="Basic residues" evidence="4">
    <location>
        <begin position="81"/>
        <end position="90"/>
    </location>
</feature>
<evidence type="ECO:0000256" key="4">
    <source>
        <dbReference type="SAM" id="MobiDB-lite"/>
    </source>
</evidence>
<name>A0A060SS07_PYCCI</name>
<dbReference type="AlphaFoldDB" id="A0A060SS07"/>
<proteinExistence type="predicted"/>
<keyword evidence="2 3" id="KW-0408">Iron</keyword>
<evidence type="ECO:0000259" key="5">
    <source>
        <dbReference type="PROSITE" id="PS51007"/>
    </source>
</evidence>
<dbReference type="GO" id="GO:0046872">
    <property type="term" value="F:metal ion binding"/>
    <property type="evidence" value="ECO:0007669"/>
    <property type="project" value="UniProtKB-KW"/>
</dbReference>